<keyword evidence="8" id="KW-1185">Reference proteome</keyword>
<dbReference type="Pfam" id="PF01150">
    <property type="entry name" value="GDA1_CD39"/>
    <property type="match status" value="1"/>
</dbReference>
<evidence type="ECO:0000313" key="9">
    <source>
        <dbReference type="RefSeq" id="XP_029124252.1"/>
    </source>
</evidence>
<keyword evidence="7" id="KW-0812">Transmembrane</keyword>
<evidence type="ECO:0000256" key="2">
    <source>
        <dbReference type="ARBA" id="ARBA00022801"/>
    </source>
</evidence>
<name>A0A8N4F5G0_ELAGV</name>
<dbReference type="Gene3D" id="3.30.420.150">
    <property type="entry name" value="Exopolyphosphatase. Domain 2"/>
    <property type="match status" value="1"/>
</dbReference>
<dbReference type="RefSeq" id="XP_029124252.1">
    <property type="nucleotide sequence ID" value="XM_029268419.1"/>
</dbReference>
<dbReference type="GO" id="GO:0005524">
    <property type="term" value="F:ATP binding"/>
    <property type="evidence" value="ECO:0007669"/>
    <property type="project" value="UniProtKB-KW"/>
</dbReference>
<dbReference type="AlphaFoldDB" id="A0A8N4F5G0"/>
<proteinExistence type="inferred from homology"/>
<dbReference type="GeneID" id="105058311"/>
<dbReference type="GO" id="GO:0017110">
    <property type="term" value="F:nucleoside diphosphate phosphatase activity"/>
    <property type="evidence" value="ECO:0007669"/>
    <property type="project" value="TreeGrafter"/>
</dbReference>
<feature type="binding site" evidence="4">
    <location>
        <begin position="233"/>
        <end position="237"/>
    </location>
    <ligand>
        <name>ATP</name>
        <dbReference type="ChEBI" id="CHEBI:30616"/>
    </ligand>
</feature>
<organism evidence="8 9">
    <name type="scientific">Elaeis guineensis var. tenera</name>
    <name type="common">Oil palm</name>
    <dbReference type="NCBI Taxonomy" id="51953"/>
    <lineage>
        <taxon>Eukaryota</taxon>
        <taxon>Viridiplantae</taxon>
        <taxon>Streptophyta</taxon>
        <taxon>Embryophyta</taxon>
        <taxon>Tracheophyta</taxon>
        <taxon>Spermatophyta</taxon>
        <taxon>Magnoliopsida</taxon>
        <taxon>Liliopsida</taxon>
        <taxon>Arecaceae</taxon>
        <taxon>Arecoideae</taxon>
        <taxon>Cocoseae</taxon>
        <taxon>Elaeidinae</taxon>
        <taxon>Elaeis</taxon>
    </lineage>
</organism>
<evidence type="ECO:0000256" key="1">
    <source>
        <dbReference type="ARBA" id="ARBA00009283"/>
    </source>
</evidence>
<keyword evidence="4" id="KW-0547">Nucleotide-binding</keyword>
<reference evidence="9" key="1">
    <citation type="submission" date="2025-08" db="UniProtKB">
        <authorList>
            <consortium name="RefSeq"/>
        </authorList>
    </citation>
    <scope>IDENTIFICATION</scope>
</reference>
<comment type="similarity">
    <text evidence="1 5">Belongs to the GDA1/CD39 NTPase family.</text>
</comment>
<feature type="active site" description="Proton acceptor" evidence="3">
    <location>
        <position position="203"/>
    </location>
</feature>
<dbReference type="Gene3D" id="3.30.420.40">
    <property type="match status" value="1"/>
</dbReference>
<evidence type="ECO:0000256" key="6">
    <source>
        <dbReference type="SAM" id="MobiDB-lite"/>
    </source>
</evidence>
<accession>A0A8N4F5G0</accession>
<dbReference type="GO" id="GO:0016020">
    <property type="term" value="C:membrane"/>
    <property type="evidence" value="ECO:0007669"/>
    <property type="project" value="TreeGrafter"/>
</dbReference>
<feature type="transmembrane region" description="Helical" evidence="7">
    <location>
        <begin position="53"/>
        <end position="71"/>
    </location>
</feature>
<keyword evidence="2 5" id="KW-0378">Hydrolase</keyword>
<dbReference type="GO" id="GO:0009134">
    <property type="term" value="P:nucleoside diphosphate catabolic process"/>
    <property type="evidence" value="ECO:0007669"/>
    <property type="project" value="TreeGrafter"/>
</dbReference>
<keyword evidence="7" id="KW-0472">Membrane</keyword>
<dbReference type="PANTHER" id="PTHR11782:SF79">
    <property type="entry name" value="OS08G0436100 PROTEIN"/>
    <property type="match status" value="1"/>
</dbReference>
<evidence type="ECO:0000256" key="3">
    <source>
        <dbReference type="PIRSR" id="PIRSR600407-1"/>
    </source>
</evidence>
<evidence type="ECO:0000256" key="7">
    <source>
        <dbReference type="SAM" id="Phobius"/>
    </source>
</evidence>
<gene>
    <name evidence="9" type="primary">LOC105058311</name>
</gene>
<feature type="region of interest" description="Disordered" evidence="6">
    <location>
        <begin position="1"/>
        <end position="44"/>
    </location>
</feature>
<sequence length="562" mass="61425">MRRSNARPPAFDPDSASSMDASKPQLRPPPARLSFASRISSPGPKNHRTGIRIFLATAAAAAVLLCLLHVYRSSGSSKFGIIVDGGSTGSRIHVFGYTNRQGALPVLDFGVMASMKASPGLSAYSGDPEGAGRSLVELLEFGKARVPRDQWGETEIRLMATAGLRLLDAGVAERILDSCRKVLRSSGFQFQDDWATVISGSDEGIYAWVAANYALGSLGGDPGKTTGIIELGGASAQVTFVSSEPLSPEFSHVLNFGETTYNLYSHSFLHLGQNVAYESLHELLSSRVLKSCGDQKVYGEKVDHMRGNLEEAAESQQEPIYRDPCTPRGYSHSVESLKLSAGVLNSRTEYRPVAHATGNFSECRSASLELLQKEKDKCLHQSCYLGSALMPKLHGRLLATENFFYTAKFFGLGPTSFLSDLMLAGEQFCGEDWLKLKGNYHSTDEDDLLRYCFSSAYIVALLHDSLGIALDEKRIGFANQVGGIPLDWALGAFIMQKMPKQSPEHSGWITAIVGNDSSILSLFLVPSVLIMTAWTVSKWKKPQLKTIYDLEKGRYIIRQVNR</sequence>
<keyword evidence="7" id="KW-1133">Transmembrane helix</keyword>
<evidence type="ECO:0000256" key="5">
    <source>
        <dbReference type="RuleBase" id="RU003833"/>
    </source>
</evidence>
<evidence type="ECO:0000256" key="4">
    <source>
        <dbReference type="PIRSR" id="PIRSR600407-2"/>
    </source>
</evidence>
<dbReference type="InterPro" id="IPR000407">
    <property type="entry name" value="GDA1_CD39_NTPase"/>
</dbReference>
<evidence type="ECO:0000313" key="8">
    <source>
        <dbReference type="Proteomes" id="UP000504607"/>
    </source>
</evidence>
<dbReference type="OrthoDB" id="6372431at2759"/>
<protein>
    <submittedName>
        <fullName evidence="9">Probable apyrase 6 isoform X1</fullName>
    </submittedName>
</protein>
<dbReference type="Proteomes" id="UP000504607">
    <property type="component" value="Chromosome 15"/>
</dbReference>
<dbReference type="PANTHER" id="PTHR11782">
    <property type="entry name" value="ADENOSINE/GUANOSINE DIPHOSPHATASE"/>
    <property type="match status" value="1"/>
</dbReference>
<dbReference type="PROSITE" id="PS01238">
    <property type="entry name" value="GDA1_CD39_NTPASE"/>
    <property type="match status" value="1"/>
</dbReference>
<keyword evidence="4" id="KW-0067">ATP-binding</keyword>